<evidence type="ECO:0000256" key="2">
    <source>
        <dbReference type="ARBA" id="ARBA00023157"/>
    </source>
</evidence>
<feature type="domain" description="VWFD" evidence="6">
    <location>
        <begin position="139"/>
        <end position="319"/>
    </location>
</feature>
<dbReference type="GeneTree" id="ENSGT00940000156076"/>
<evidence type="ECO:0000259" key="6">
    <source>
        <dbReference type="PROSITE" id="PS51233"/>
    </source>
</evidence>
<evidence type="ECO:0008006" key="9">
    <source>
        <dbReference type="Google" id="ProtNLM"/>
    </source>
</evidence>
<keyword evidence="3" id="KW-0325">Glycoprotein</keyword>
<evidence type="ECO:0000256" key="1">
    <source>
        <dbReference type="ARBA" id="ARBA00022737"/>
    </source>
</evidence>
<dbReference type="SUPFAM" id="SSF57603">
    <property type="entry name" value="FnI-like domain"/>
    <property type="match status" value="1"/>
</dbReference>
<dbReference type="AlphaFoldDB" id="A0A8C5CIA8"/>
<dbReference type="Ensembl" id="ENSGMOT00000063999.1">
    <property type="protein sequence ID" value="ENSGMOP00000058776.1"/>
    <property type="gene ID" value="ENSGMOG00000028784.1"/>
</dbReference>
<dbReference type="InterPro" id="IPR014853">
    <property type="entry name" value="VWF/SSPO/ZAN-like_Cys-rich_dom"/>
</dbReference>
<dbReference type="InterPro" id="IPR050780">
    <property type="entry name" value="Mucin_vWF_Thrombospondin_sf"/>
</dbReference>
<dbReference type="PROSITE" id="PS50184">
    <property type="entry name" value="VWFC_2"/>
    <property type="match status" value="1"/>
</dbReference>
<reference evidence="7" key="2">
    <citation type="submission" date="2025-09" db="UniProtKB">
        <authorList>
            <consortium name="Ensembl"/>
        </authorList>
    </citation>
    <scope>IDENTIFICATION</scope>
</reference>
<evidence type="ECO:0000256" key="3">
    <source>
        <dbReference type="ARBA" id="ARBA00023180"/>
    </source>
</evidence>
<accession>A0A8C5CIA8</accession>
<reference evidence="7" key="1">
    <citation type="submission" date="2025-08" db="UniProtKB">
        <authorList>
            <consortium name="Ensembl"/>
        </authorList>
    </citation>
    <scope>IDENTIFICATION</scope>
</reference>
<dbReference type="Proteomes" id="UP000694546">
    <property type="component" value="Chromosome 14"/>
</dbReference>
<keyword evidence="1" id="KW-0677">Repeat</keyword>
<organism evidence="7 8">
    <name type="scientific">Gadus morhua</name>
    <name type="common">Atlantic cod</name>
    <dbReference type="NCBI Taxonomy" id="8049"/>
    <lineage>
        <taxon>Eukaryota</taxon>
        <taxon>Metazoa</taxon>
        <taxon>Chordata</taxon>
        <taxon>Craniata</taxon>
        <taxon>Vertebrata</taxon>
        <taxon>Euteleostomi</taxon>
        <taxon>Actinopterygii</taxon>
        <taxon>Neopterygii</taxon>
        <taxon>Teleostei</taxon>
        <taxon>Neoteleostei</taxon>
        <taxon>Acanthomorphata</taxon>
        <taxon>Zeiogadaria</taxon>
        <taxon>Gadariae</taxon>
        <taxon>Gadiformes</taxon>
        <taxon>Gadoidei</taxon>
        <taxon>Gadidae</taxon>
        <taxon>Gadus</taxon>
    </lineage>
</organism>
<keyword evidence="8" id="KW-1185">Reference proteome</keyword>
<evidence type="ECO:0000259" key="5">
    <source>
        <dbReference type="PROSITE" id="PS50184"/>
    </source>
</evidence>
<evidence type="ECO:0000313" key="8">
    <source>
        <dbReference type="Proteomes" id="UP000694546"/>
    </source>
</evidence>
<dbReference type="PANTHER" id="PTHR11339">
    <property type="entry name" value="EXTRACELLULAR MATRIX GLYCOPROTEIN RELATED"/>
    <property type="match status" value="1"/>
</dbReference>
<keyword evidence="2" id="KW-1015">Disulfide bond</keyword>
<dbReference type="InterPro" id="IPR001007">
    <property type="entry name" value="VWF_dom"/>
</dbReference>
<sequence>MIYNVSDHGAWCYTAYCKYINKTCLVVTTKPSYCKESTTAVPTTTESSTQHRSSSRPSTTTQQPTTKFVAKSCVNWNPPKKSGESWKESPCVNATCLDGIVTTYTTECKKQEPMVCANNFPATVVYDEDGCCPHYECQCICYGWGDPHYVTFDGTYYGFQGNCSYVLVKEIHPKYNFSVVIENYYCDAEDGLSCPQSLTVYYQQYTIFITHKDINGVPINMVFVDGLRVNPAFKNKDFGLATTGIDTVLFIESIGARITFSGLMFSVYLPYEEFNHNTEGQCGTCDNNRTNDCMLPSGEIALSCPYMAHEWQLNNSVCMHPPTPTPSPTTPVPSLSVFSILTIFNPFSSVFGKCHDVVPFEPFMVACNFDVCNMEIDIIGCTSIQTYAMACAEAGVCIDWRNATDGICGTIKAPASTFLLQVNETWEQGCDVCTCLGRENFTCQHIECPILPPLSCVQEGQIKVTETGECCPKQKCVLNAFVCVGTFVCSCTLACTCLYVCACLCFQGYEYQTIAGHCCGKCVQTSCIAVLPDNTTNTFLVCVRTCMHVNM</sequence>
<evidence type="ECO:0000313" key="7">
    <source>
        <dbReference type="Ensembl" id="ENSGMOP00000058776.1"/>
    </source>
</evidence>
<dbReference type="PROSITE" id="PS51233">
    <property type="entry name" value="VWFD"/>
    <property type="match status" value="1"/>
</dbReference>
<protein>
    <recommendedName>
        <fullName evidence="9">Mucin 5f</fullName>
    </recommendedName>
</protein>
<dbReference type="SMART" id="SM00214">
    <property type="entry name" value="VWC"/>
    <property type="match status" value="2"/>
</dbReference>
<name>A0A8C5CIA8_GADMO</name>
<dbReference type="SMART" id="SM00216">
    <property type="entry name" value="VWD"/>
    <property type="match status" value="1"/>
</dbReference>
<dbReference type="Pfam" id="PF08742">
    <property type="entry name" value="C8"/>
    <property type="match status" value="1"/>
</dbReference>
<dbReference type="InterPro" id="IPR001846">
    <property type="entry name" value="VWF_type-D"/>
</dbReference>
<feature type="domain" description="VWFC" evidence="5">
    <location>
        <begin position="406"/>
        <end position="477"/>
    </location>
</feature>
<feature type="region of interest" description="Disordered" evidence="4">
    <location>
        <begin position="45"/>
        <end position="64"/>
    </location>
</feature>
<dbReference type="PROSITE" id="PS01208">
    <property type="entry name" value="VWFC_1"/>
    <property type="match status" value="1"/>
</dbReference>
<proteinExistence type="predicted"/>
<dbReference type="OMA" id="PVCQCKP"/>
<dbReference type="SMART" id="SM00832">
    <property type="entry name" value="C8"/>
    <property type="match status" value="1"/>
</dbReference>
<evidence type="ECO:0000256" key="4">
    <source>
        <dbReference type="SAM" id="MobiDB-lite"/>
    </source>
</evidence>
<dbReference type="Pfam" id="PF00094">
    <property type="entry name" value="VWD"/>
    <property type="match status" value="1"/>
</dbReference>
<dbReference type="PANTHER" id="PTHR11339:SF406">
    <property type="entry name" value="MUCIN-5AC-LIKE"/>
    <property type="match status" value="1"/>
</dbReference>